<name>A0ABD1NKY2_9FABA</name>
<evidence type="ECO:0008006" key="4">
    <source>
        <dbReference type="Google" id="ProtNLM"/>
    </source>
</evidence>
<sequence>MYETEENNVLLLAWAVSRQVQLLPILSEGFGAQHQEGQRAPAPDSFMLCSMSWGLHPTPLSPRPHSPTLPLEGTSQSDVLSLQVVAAPPLQPLLPTLPLSLRPPLPPQHQHHPHPLIRPPLRHLAPPPAPSPALPSAPPPPPLLPLPDPPRAVHLPPRPPPPHGGHHPQPLPGPPRPLIFHPLSLTWSHGPPLSPRRWCALGSLGSSLYVATGIGSHFSLPLARSLHAWHLPTQPPAWQPKAPLKDARFSREAIDAVGWRGTLCMVNVKGQAAKEGAVYHAAEDLWKEMPHGMLCGWTGPVAAMDEEVMLVVDQAKGFVREYLPEQDSWRDVFQNQRLKGAEHLLAHRRKLCVVSPSGISVLDLALSPPRIFPVPLPEGFHPVAVHVLPRMPLTPH</sequence>
<comment type="caution">
    <text evidence="2">The sequence shown here is derived from an EMBL/GenBank/DDBJ whole genome shotgun (WGS) entry which is preliminary data.</text>
</comment>
<dbReference type="PANTHER" id="PTHR47590">
    <property type="entry name" value="F-BOX/KELCH-REPEAT PROTEIN SKIP25"/>
    <property type="match status" value="1"/>
</dbReference>
<reference evidence="2 3" key="1">
    <citation type="submission" date="2024-08" db="EMBL/GenBank/DDBJ databases">
        <title>Insights into the chromosomal genome structure of Flemingia macrophylla.</title>
        <authorList>
            <person name="Ding Y."/>
            <person name="Zhao Y."/>
            <person name="Bi W."/>
            <person name="Wu M."/>
            <person name="Zhao G."/>
            <person name="Gong Y."/>
            <person name="Li W."/>
            <person name="Zhang P."/>
        </authorList>
    </citation>
    <scope>NUCLEOTIDE SEQUENCE [LARGE SCALE GENOMIC DNA]</scope>
    <source>
        <strain evidence="2">DYQJB</strain>
        <tissue evidence="2">Leaf</tissue>
    </source>
</reference>
<dbReference type="Proteomes" id="UP001603857">
    <property type="component" value="Unassembled WGS sequence"/>
</dbReference>
<dbReference type="PANTHER" id="PTHR47590:SF1">
    <property type="entry name" value="F-BOX_KELCH-REPEAT PROTEIN SKIP25"/>
    <property type="match status" value="1"/>
</dbReference>
<dbReference type="SUPFAM" id="SSF117281">
    <property type="entry name" value="Kelch motif"/>
    <property type="match status" value="1"/>
</dbReference>
<dbReference type="Gene3D" id="2.120.10.80">
    <property type="entry name" value="Kelch-type beta propeller"/>
    <property type="match status" value="1"/>
</dbReference>
<gene>
    <name evidence="2" type="ORF">Fmac_002793</name>
</gene>
<evidence type="ECO:0000313" key="3">
    <source>
        <dbReference type="Proteomes" id="UP001603857"/>
    </source>
</evidence>
<proteinExistence type="predicted"/>
<feature type="region of interest" description="Disordered" evidence="1">
    <location>
        <begin position="101"/>
        <end position="175"/>
    </location>
</feature>
<protein>
    <recommendedName>
        <fullName evidence="4">F-box/kelch-repeat protein SKIP25</fullName>
    </recommendedName>
</protein>
<evidence type="ECO:0000256" key="1">
    <source>
        <dbReference type="SAM" id="MobiDB-lite"/>
    </source>
</evidence>
<organism evidence="2 3">
    <name type="scientific">Flemingia macrophylla</name>
    <dbReference type="NCBI Taxonomy" id="520843"/>
    <lineage>
        <taxon>Eukaryota</taxon>
        <taxon>Viridiplantae</taxon>
        <taxon>Streptophyta</taxon>
        <taxon>Embryophyta</taxon>
        <taxon>Tracheophyta</taxon>
        <taxon>Spermatophyta</taxon>
        <taxon>Magnoliopsida</taxon>
        <taxon>eudicotyledons</taxon>
        <taxon>Gunneridae</taxon>
        <taxon>Pentapetalae</taxon>
        <taxon>rosids</taxon>
        <taxon>fabids</taxon>
        <taxon>Fabales</taxon>
        <taxon>Fabaceae</taxon>
        <taxon>Papilionoideae</taxon>
        <taxon>50 kb inversion clade</taxon>
        <taxon>NPAAA clade</taxon>
        <taxon>indigoferoid/millettioid clade</taxon>
        <taxon>Phaseoleae</taxon>
        <taxon>Flemingia</taxon>
    </lineage>
</organism>
<dbReference type="InterPro" id="IPR015915">
    <property type="entry name" value="Kelch-typ_b-propeller"/>
</dbReference>
<keyword evidence="3" id="KW-1185">Reference proteome</keyword>
<evidence type="ECO:0000313" key="2">
    <source>
        <dbReference type="EMBL" id="KAL2348793.1"/>
    </source>
</evidence>
<dbReference type="AlphaFoldDB" id="A0ABD1NKY2"/>
<accession>A0ABD1NKY2</accession>
<dbReference type="EMBL" id="JBGMDY010000001">
    <property type="protein sequence ID" value="KAL2348793.1"/>
    <property type="molecule type" value="Genomic_DNA"/>
</dbReference>
<feature type="compositionally biased region" description="Pro residues" evidence="1">
    <location>
        <begin position="125"/>
        <end position="175"/>
    </location>
</feature>